<dbReference type="EMBL" id="LAZR01000882">
    <property type="protein sequence ID" value="KKN55486.1"/>
    <property type="molecule type" value="Genomic_DNA"/>
</dbReference>
<dbReference type="Pfam" id="PF02732">
    <property type="entry name" value="ERCC4"/>
    <property type="match status" value="1"/>
</dbReference>
<dbReference type="SMART" id="SM00891">
    <property type="entry name" value="ERCC4"/>
    <property type="match status" value="1"/>
</dbReference>
<dbReference type="SUPFAM" id="SSF52980">
    <property type="entry name" value="Restriction endonuclease-like"/>
    <property type="match status" value="1"/>
</dbReference>
<proteinExistence type="predicted"/>
<dbReference type="InterPro" id="IPR006166">
    <property type="entry name" value="ERCC4_domain"/>
</dbReference>
<dbReference type="Gene3D" id="3.40.50.10130">
    <property type="match status" value="1"/>
</dbReference>
<evidence type="ECO:0000259" key="1">
    <source>
        <dbReference type="SMART" id="SM00891"/>
    </source>
</evidence>
<accession>A0A0F9U2C7</accession>
<dbReference type="GO" id="GO:0004518">
    <property type="term" value="F:nuclease activity"/>
    <property type="evidence" value="ECO:0007669"/>
    <property type="project" value="InterPro"/>
</dbReference>
<sequence length="250" mass="27488">MTKAKATPTAPLIIVDDREPEHMAVSLQSYGLQAVVSRLQYGDYAFFAHGLTVLIELSTVSDLLGKLTSKRLVAQAHGLANTGDIAFIMVRGRYTEDAGQVAYQAPKHPQADSNGWVRSGWNWDSFQAIKADVMLLGIDFIDCPNAGDAAREIARLAVNLSKSEHKWLRQRTRPEVLTLDGEYKNAVWSLCAFDGIGPETATAMLEEYGSVLGIYIAATTLPAKDFCRTVDGLGPKRVKAFVEEITKKWQ</sequence>
<dbReference type="GO" id="GO:0003677">
    <property type="term" value="F:DNA binding"/>
    <property type="evidence" value="ECO:0007669"/>
    <property type="project" value="InterPro"/>
</dbReference>
<gene>
    <name evidence="2" type="ORF">LCGC14_0581610</name>
</gene>
<reference evidence="2" key="1">
    <citation type="journal article" date="2015" name="Nature">
        <title>Complex archaea that bridge the gap between prokaryotes and eukaryotes.</title>
        <authorList>
            <person name="Spang A."/>
            <person name="Saw J.H."/>
            <person name="Jorgensen S.L."/>
            <person name="Zaremba-Niedzwiedzka K."/>
            <person name="Martijn J."/>
            <person name="Lind A.E."/>
            <person name="van Eijk R."/>
            <person name="Schleper C."/>
            <person name="Guy L."/>
            <person name="Ettema T.J."/>
        </authorList>
    </citation>
    <scope>NUCLEOTIDE SEQUENCE</scope>
</reference>
<feature type="domain" description="ERCC4" evidence="1">
    <location>
        <begin position="12"/>
        <end position="94"/>
    </location>
</feature>
<dbReference type="InterPro" id="IPR011335">
    <property type="entry name" value="Restrct_endonuc-II-like"/>
</dbReference>
<dbReference type="AlphaFoldDB" id="A0A0F9U2C7"/>
<evidence type="ECO:0000313" key="2">
    <source>
        <dbReference type="EMBL" id="KKN55486.1"/>
    </source>
</evidence>
<comment type="caution">
    <text evidence="2">The sequence shown here is derived from an EMBL/GenBank/DDBJ whole genome shotgun (WGS) entry which is preliminary data.</text>
</comment>
<dbReference type="GO" id="GO:0006259">
    <property type="term" value="P:DNA metabolic process"/>
    <property type="evidence" value="ECO:0007669"/>
    <property type="project" value="UniProtKB-ARBA"/>
</dbReference>
<protein>
    <recommendedName>
        <fullName evidence="1">ERCC4 domain-containing protein</fullName>
    </recommendedName>
</protein>
<name>A0A0F9U2C7_9ZZZZ</name>
<organism evidence="2">
    <name type="scientific">marine sediment metagenome</name>
    <dbReference type="NCBI Taxonomy" id="412755"/>
    <lineage>
        <taxon>unclassified sequences</taxon>
        <taxon>metagenomes</taxon>
        <taxon>ecological metagenomes</taxon>
    </lineage>
</organism>